<evidence type="ECO:0000313" key="2">
    <source>
        <dbReference type="EMBL" id="TFB46289.1"/>
    </source>
</evidence>
<name>A0A4V3I608_9MICO</name>
<reference evidence="2 3" key="1">
    <citation type="submission" date="2019-03" db="EMBL/GenBank/DDBJ databases">
        <title>Genomics of glacier-inhabiting Cryobacterium strains.</title>
        <authorList>
            <person name="Liu Q."/>
            <person name="Xin Y.-H."/>
        </authorList>
    </citation>
    <scope>NUCLEOTIDE SEQUENCE [LARGE SCALE GENOMIC DNA]</scope>
    <source>
        <strain evidence="2 3">Sr47</strain>
    </source>
</reference>
<dbReference type="EMBL" id="SOEZ01000081">
    <property type="protein sequence ID" value="TFB46289.1"/>
    <property type="molecule type" value="Genomic_DNA"/>
</dbReference>
<sequence length="112" mass="11024">MNLHERGRKLSRAVTGAIGLIAVVAASALGLHTWADVQATKAASQNSASSTLVTPGSDDGGSEDEGSEDEGDEGRDDDSSSSSSSSSSANNAPGLLVRPGNGGPSHASTNGS</sequence>
<dbReference type="AlphaFoldDB" id="A0A4V3I608"/>
<keyword evidence="3" id="KW-1185">Reference proteome</keyword>
<dbReference type="OrthoDB" id="5126292at2"/>
<organism evidence="2 3">
    <name type="scientific">Cryobacterium tagatosivorans</name>
    <dbReference type="NCBI Taxonomy" id="1259199"/>
    <lineage>
        <taxon>Bacteria</taxon>
        <taxon>Bacillati</taxon>
        <taxon>Actinomycetota</taxon>
        <taxon>Actinomycetes</taxon>
        <taxon>Micrococcales</taxon>
        <taxon>Microbacteriaceae</taxon>
        <taxon>Cryobacterium</taxon>
    </lineage>
</organism>
<comment type="caution">
    <text evidence="2">The sequence shown here is derived from an EMBL/GenBank/DDBJ whole genome shotgun (WGS) entry which is preliminary data.</text>
</comment>
<dbReference type="Proteomes" id="UP000297866">
    <property type="component" value="Unassembled WGS sequence"/>
</dbReference>
<evidence type="ECO:0000256" key="1">
    <source>
        <dbReference type="SAM" id="MobiDB-lite"/>
    </source>
</evidence>
<accession>A0A4V3I608</accession>
<dbReference type="RefSeq" id="WP_134493374.1">
    <property type="nucleotide sequence ID" value="NZ_SOEZ01000081.1"/>
</dbReference>
<feature type="compositionally biased region" description="Polar residues" evidence="1">
    <location>
        <begin position="41"/>
        <end position="54"/>
    </location>
</feature>
<feature type="region of interest" description="Disordered" evidence="1">
    <location>
        <begin position="40"/>
        <end position="112"/>
    </location>
</feature>
<evidence type="ECO:0000313" key="3">
    <source>
        <dbReference type="Proteomes" id="UP000297866"/>
    </source>
</evidence>
<proteinExistence type="predicted"/>
<feature type="compositionally biased region" description="Acidic residues" evidence="1">
    <location>
        <begin position="60"/>
        <end position="76"/>
    </location>
</feature>
<gene>
    <name evidence="2" type="ORF">E3O23_17690</name>
</gene>
<protein>
    <submittedName>
        <fullName evidence="2">Uncharacterized protein</fullName>
    </submittedName>
</protein>